<reference evidence="2" key="1">
    <citation type="submission" date="2020-10" db="EMBL/GenBank/DDBJ databases">
        <authorList>
            <person name="Gilroy R."/>
        </authorList>
    </citation>
    <scope>NUCLEOTIDE SEQUENCE</scope>
    <source>
        <strain evidence="2">CHK190-19873</strain>
    </source>
</reference>
<name>A0A9D1JJ12_9FIRM</name>
<dbReference type="SUPFAM" id="SSF55729">
    <property type="entry name" value="Acyl-CoA N-acyltransferases (Nat)"/>
    <property type="match status" value="1"/>
</dbReference>
<sequence length="190" mass="21142">MSAETFKQRRAEQEDAASLCALRPWRMEDAPSLAAVINNRKVQDNLRDGIPFPYSEADARAFLGEILTADPETLTAFAITVKDTVAGSISVTRGGNVHSRTAELGYYLGEAFWGKGIATAAVEQICRYVFEKTDILRIYAEPFAYNTASCRVLEKNGFHFEGTLKSNAVKNGKVQDMKMYALVREKGEFR</sequence>
<dbReference type="AlphaFoldDB" id="A0A9D1JJ12"/>
<dbReference type="PANTHER" id="PTHR43328:SF1">
    <property type="entry name" value="N-ACETYLTRANSFERASE DOMAIN-CONTAINING PROTEIN"/>
    <property type="match status" value="1"/>
</dbReference>
<proteinExistence type="predicted"/>
<evidence type="ECO:0000259" key="1">
    <source>
        <dbReference type="PROSITE" id="PS51186"/>
    </source>
</evidence>
<feature type="domain" description="N-acetyltransferase" evidence="1">
    <location>
        <begin position="20"/>
        <end position="182"/>
    </location>
</feature>
<evidence type="ECO:0000313" key="2">
    <source>
        <dbReference type="EMBL" id="HIS29929.1"/>
    </source>
</evidence>
<accession>A0A9D1JJ12</accession>
<dbReference type="PANTHER" id="PTHR43328">
    <property type="entry name" value="ACETYLTRANSFERASE-RELATED"/>
    <property type="match status" value="1"/>
</dbReference>
<gene>
    <name evidence="2" type="ORF">IAB44_00015</name>
</gene>
<dbReference type="PROSITE" id="PS51186">
    <property type="entry name" value="GNAT"/>
    <property type="match status" value="1"/>
</dbReference>
<dbReference type="Proteomes" id="UP000823935">
    <property type="component" value="Unassembled WGS sequence"/>
</dbReference>
<reference evidence="2" key="2">
    <citation type="journal article" date="2021" name="PeerJ">
        <title>Extensive microbial diversity within the chicken gut microbiome revealed by metagenomics and culture.</title>
        <authorList>
            <person name="Gilroy R."/>
            <person name="Ravi A."/>
            <person name="Getino M."/>
            <person name="Pursley I."/>
            <person name="Horton D.L."/>
            <person name="Alikhan N.F."/>
            <person name="Baker D."/>
            <person name="Gharbi K."/>
            <person name="Hall N."/>
            <person name="Watson M."/>
            <person name="Adriaenssens E.M."/>
            <person name="Foster-Nyarko E."/>
            <person name="Jarju S."/>
            <person name="Secka A."/>
            <person name="Antonio M."/>
            <person name="Oren A."/>
            <person name="Chaudhuri R.R."/>
            <person name="La Ragione R."/>
            <person name="Hildebrand F."/>
            <person name="Pallen M.J."/>
        </authorList>
    </citation>
    <scope>NUCLEOTIDE SEQUENCE</scope>
    <source>
        <strain evidence="2">CHK190-19873</strain>
    </source>
</reference>
<dbReference type="Pfam" id="PF13302">
    <property type="entry name" value="Acetyltransf_3"/>
    <property type="match status" value="1"/>
</dbReference>
<organism evidence="2 3">
    <name type="scientific">Candidatus Limivivens intestinipullorum</name>
    <dbReference type="NCBI Taxonomy" id="2840858"/>
    <lineage>
        <taxon>Bacteria</taxon>
        <taxon>Bacillati</taxon>
        <taxon>Bacillota</taxon>
        <taxon>Clostridia</taxon>
        <taxon>Lachnospirales</taxon>
        <taxon>Lachnospiraceae</taxon>
        <taxon>Lachnospiraceae incertae sedis</taxon>
        <taxon>Candidatus Limivivens</taxon>
    </lineage>
</organism>
<dbReference type="Gene3D" id="3.40.630.30">
    <property type="match status" value="1"/>
</dbReference>
<dbReference type="EMBL" id="DVIQ01000001">
    <property type="protein sequence ID" value="HIS29929.1"/>
    <property type="molecule type" value="Genomic_DNA"/>
</dbReference>
<dbReference type="InterPro" id="IPR016181">
    <property type="entry name" value="Acyl_CoA_acyltransferase"/>
</dbReference>
<protein>
    <submittedName>
        <fullName evidence="2">GNAT family N-acetyltransferase</fullName>
    </submittedName>
</protein>
<evidence type="ECO:0000313" key="3">
    <source>
        <dbReference type="Proteomes" id="UP000823935"/>
    </source>
</evidence>
<dbReference type="GO" id="GO:0016747">
    <property type="term" value="F:acyltransferase activity, transferring groups other than amino-acyl groups"/>
    <property type="evidence" value="ECO:0007669"/>
    <property type="project" value="InterPro"/>
</dbReference>
<comment type="caution">
    <text evidence="2">The sequence shown here is derived from an EMBL/GenBank/DDBJ whole genome shotgun (WGS) entry which is preliminary data.</text>
</comment>
<dbReference type="CDD" id="cd04301">
    <property type="entry name" value="NAT_SF"/>
    <property type="match status" value="1"/>
</dbReference>
<dbReference type="InterPro" id="IPR000182">
    <property type="entry name" value="GNAT_dom"/>
</dbReference>